<comment type="caution">
    <text evidence="6">The sequence shown here is derived from an EMBL/GenBank/DDBJ whole genome shotgun (WGS) entry which is preliminary data.</text>
</comment>
<dbReference type="PANTHER" id="PTHR46383">
    <property type="entry name" value="ASPARTATE AMINOTRANSFERASE"/>
    <property type="match status" value="1"/>
</dbReference>
<evidence type="ECO:0000256" key="3">
    <source>
        <dbReference type="ARBA" id="ARBA00022576"/>
    </source>
</evidence>
<dbReference type="InterPro" id="IPR015421">
    <property type="entry name" value="PyrdxlP-dep_Trfase_major"/>
</dbReference>
<name>A0A835HZD3_9MAGN</name>
<dbReference type="GO" id="GO:0006520">
    <property type="term" value="P:amino acid metabolic process"/>
    <property type="evidence" value="ECO:0007669"/>
    <property type="project" value="InterPro"/>
</dbReference>
<dbReference type="PANTHER" id="PTHR46383:SF1">
    <property type="entry name" value="ASPARTATE AMINOTRANSFERASE"/>
    <property type="match status" value="1"/>
</dbReference>
<keyword evidence="3" id="KW-0032">Aminotransferase</keyword>
<sequence>MCFKDTDELMHLLWACDFARSLWSWLAARFGFRDTFFSSLERKGCSTTIRHMWGAAVVGRMAFVMTGWRLGYLAGPTHFVQACGKIQNQATSGASSISQKAKVAALGLGYAVLVGKPRKLRVGLCFSRSSQGSKLSDPHPLMVAPERLAVWSSYTDNNGNLMFTGKGLPVASNYWADSVALVETVGITDGKRWPDGVTYRLSSINNAGTVTFYTNAIPCMTKRLDRLNVSSKLNAYILPLISEARLAFVADKIVSEFIEYQ</sequence>
<comment type="cofactor">
    <cofactor evidence="1">
        <name>pyridoxal 5'-phosphate</name>
        <dbReference type="ChEBI" id="CHEBI:597326"/>
    </cofactor>
</comment>
<keyword evidence="4" id="KW-0808">Transferase</keyword>
<gene>
    <name evidence="6" type="ORF">IFM89_012078</name>
</gene>
<evidence type="ECO:0000313" key="7">
    <source>
        <dbReference type="Proteomes" id="UP000631114"/>
    </source>
</evidence>
<dbReference type="GO" id="GO:0008483">
    <property type="term" value="F:transaminase activity"/>
    <property type="evidence" value="ECO:0007669"/>
    <property type="project" value="UniProtKB-KW"/>
</dbReference>
<reference evidence="6 7" key="1">
    <citation type="submission" date="2020-10" db="EMBL/GenBank/DDBJ databases">
        <title>The Coptis chinensis genome and diversification of protoberbering-type alkaloids.</title>
        <authorList>
            <person name="Wang B."/>
            <person name="Shu S."/>
            <person name="Song C."/>
            <person name="Liu Y."/>
        </authorList>
    </citation>
    <scope>NUCLEOTIDE SEQUENCE [LARGE SCALE GENOMIC DNA]</scope>
    <source>
        <strain evidence="6">HL-2020</strain>
        <tissue evidence="6">Leaf</tissue>
    </source>
</reference>
<evidence type="ECO:0000313" key="6">
    <source>
        <dbReference type="EMBL" id="KAF9608910.1"/>
    </source>
</evidence>
<protein>
    <recommendedName>
        <fullName evidence="8">Reverse transcriptase zinc-binding domain-containing protein</fullName>
    </recommendedName>
</protein>
<evidence type="ECO:0000256" key="2">
    <source>
        <dbReference type="ARBA" id="ARBA00007441"/>
    </source>
</evidence>
<dbReference type="EMBL" id="JADFTS010000004">
    <property type="protein sequence ID" value="KAF9608910.1"/>
    <property type="molecule type" value="Genomic_DNA"/>
</dbReference>
<dbReference type="InterPro" id="IPR015424">
    <property type="entry name" value="PyrdxlP-dep_Trfase"/>
</dbReference>
<dbReference type="Proteomes" id="UP000631114">
    <property type="component" value="Unassembled WGS sequence"/>
</dbReference>
<keyword evidence="5" id="KW-0663">Pyridoxal phosphate</keyword>
<proteinExistence type="inferred from homology"/>
<dbReference type="AlphaFoldDB" id="A0A835HZD3"/>
<evidence type="ECO:0000256" key="4">
    <source>
        <dbReference type="ARBA" id="ARBA00022679"/>
    </source>
</evidence>
<keyword evidence="7" id="KW-1185">Reference proteome</keyword>
<dbReference type="InterPro" id="IPR050596">
    <property type="entry name" value="AspAT/PAT-like"/>
</dbReference>
<dbReference type="OrthoDB" id="5828364at2759"/>
<dbReference type="SUPFAM" id="SSF53383">
    <property type="entry name" value="PLP-dependent transferases"/>
    <property type="match status" value="1"/>
</dbReference>
<evidence type="ECO:0000256" key="5">
    <source>
        <dbReference type="ARBA" id="ARBA00022898"/>
    </source>
</evidence>
<evidence type="ECO:0000256" key="1">
    <source>
        <dbReference type="ARBA" id="ARBA00001933"/>
    </source>
</evidence>
<organism evidence="6 7">
    <name type="scientific">Coptis chinensis</name>
    <dbReference type="NCBI Taxonomy" id="261450"/>
    <lineage>
        <taxon>Eukaryota</taxon>
        <taxon>Viridiplantae</taxon>
        <taxon>Streptophyta</taxon>
        <taxon>Embryophyta</taxon>
        <taxon>Tracheophyta</taxon>
        <taxon>Spermatophyta</taxon>
        <taxon>Magnoliopsida</taxon>
        <taxon>Ranunculales</taxon>
        <taxon>Ranunculaceae</taxon>
        <taxon>Coptidoideae</taxon>
        <taxon>Coptis</taxon>
    </lineage>
</organism>
<dbReference type="Gene3D" id="3.40.640.10">
    <property type="entry name" value="Type I PLP-dependent aspartate aminotransferase-like (Major domain)"/>
    <property type="match status" value="1"/>
</dbReference>
<evidence type="ECO:0008006" key="8">
    <source>
        <dbReference type="Google" id="ProtNLM"/>
    </source>
</evidence>
<comment type="similarity">
    <text evidence="2">Belongs to the class-I pyridoxal-phosphate-dependent aminotransferase family.</text>
</comment>
<accession>A0A835HZD3</accession>